<dbReference type="InParanoid" id="A0A084R227"/>
<sequence>MGQSPTLQELVGHISYKRPGLTIAAIELRHEISLPRVDIVDTQKGAVALYDKLNQASLLEDQGKHHTDTVESSLLADAYDVVLITFTATLEFATSLLKPDGILLAALPCQESTGDMPSGASLKQQISFRDALLERFIVMMRPLNSAAEIFSGGIQVLHHSAQTSSWATALIARLPSHGLQVSEFPKSSDEAAMLNSSRADTYTLLLED</sequence>
<dbReference type="Proteomes" id="UP000028524">
    <property type="component" value="Unassembled WGS sequence"/>
</dbReference>
<dbReference type="HOGENOM" id="CLU_1321659_0_0_1"/>
<evidence type="ECO:0000313" key="1">
    <source>
        <dbReference type="EMBL" id="KFA70262.1"/>
    </source>
</evidence>
<name>A0A084R227_STAC4</name>
<dbReference type="AlphaFoldDB" id="A0A084R227"/>
<keyword evidence="2" id="KW-1185">Reference proteome</keyword>
<evidence type="ECO:0000313" key="2">
    <source>
        <dbReference type="Proteomes" id="UP000028524"/>
    </source>
</evidence>
<dbReference type="EMBL" id="KL659254">
    <property type="protein sequence ID" value="KFA70262.1"/>
    <property type="molecule type" value="Genomic_DNA"/>
</dbReference>
<accession>A0A084R227</accession>
<organism evidence="1 2">
    <name type="scientific">Stachybotrys chlorohalonatus (strain IBT 40285)</name>
    <dbReference type="NCBI Taxonomy" id="1283841"/>
    <lineage>
        <taxon>Eukaryota</taxon>
        <taxon>Fungi</taxon>
        <taxon>Dikarya</taxon>
        <taxon>Ascomycota</taxon>
        <taxon>Pezizomycotina</taxon>
        <taxon>Sordariomycetes</taxon>
        <taxon>Hypocreomycetidae</taxon>
        <taxon>Hypocreales</taxon>
        <taxon>Stachybotryaceae</taxon>
        <taxon>Stachybotrys</taxon>
    </lineage>
</organism>
<gene>
    <name evidence="1" type="ORF">S40285_10550</name>
</gene>
<reference evidence="1 2" key="1">
    <citation type="journal article" date="2014" name="BMC Genomics">
        <title>Comparative genome sequencing reveals chemotype-specific gene clusters in the toxigenic black mold Stachybotrys.</title>
        <authorList>
            <person name="Semeiks J."/>
            <person name="Borek D."/>
            <person name="Otwinowski Z."/>
            <person name="Grishin N.V."/>
        </authorList>
    </citation>
    <scope>NUCLEOTIDE SEQUENCE [LARGE SCALE GENOMIC DNA]</scope>
    <source>
        <strain evidence="1 2">IBT 40285</strain>
    </source>
</reference>
<proteinExistence type="predicted"/>
<protein>
    <submittedName>
        <fullName evidence="1">Uncharacterized protein</fullName>
    </submittedName>
</protein>